<evidence type="ECO:0000313" key="4">
    <source>
        <dbReference type="EMBL" id="SDZ78610.1"/>
    </source>
</evidence>
<feature type="compositionally biased region" description="Low complexity" evidence="2">
    <location>
        <begin position="29"/>
        <end position="40"/>
    </location>
</feature>
<sequence length="466" mass="50130">MKYMSKSLSYLALCALFLAVLNCSDETTDVVTPPQTTDVDPISDSDGDGVADAEDNCPTVANPGQEDSDGNGVGDACETNLENITPCENGFAGIYPCNDYDLLGHIGTEVLSGEPGIDGSDIWGWTDATTGKEYALVGLENSTAFVDISNPTEPLFLGRLNSNAGTNYWRDVKVYNDFAFIVADGVGNHGMQVFDLSRLRTVTNAPEVFTADAVYTGVGSCHNIVINDSEGVAYLVGCNSANGGGPIFVDVTNPLNPTFLGEYTASGYTHDAQVVTYNGPDNDYAGKEILIASNGATGSGTNKVVVVDVSDKTNPVLISEMTYPQAAYTHQGWFTDDQRYFILGDELDEQNFGVNTSTFIFDLSDLDNPVLSSTYTSQFDAIDHNGYVKGNTFYLANYRAGLRVFDISNIGSATNPMTETGYFDTYPDNNNTGFNGVWSIYPYFASQNIIIGDIEGGLFIVRKSNL</sequence>
<dbReference type="InterPro" id="IPR003367">
    <property type="entry name" value="Thrombospondin_3-like_rpt"/>
</dbReference>
<evidence type="ECO:0000256" key="2">
    <source>
        <dbReference type="SAM" id="MobiDB-lite"/>
    </source>
</evidence>
<dbReference type="Proteomes" id="UP000198846">
    <property type="component" value="Unassembled WGS sequence"/>
</dbReference>
<accession>A0A1H3VV44</accession>
<dbReference type="STRING" id="283786.SAMN04487990_10252"/>
<dbReference type="OrthoDB" id="9815940at2"/>
<keyword evidence="1 3" id="KW-0732">Signal</keyword>
<dbReference type="PANTHER" id="PTHR38787:SF3">
    <property type="entry name" value="REGULATORY P DOMAIN-CONTAINING PROTEIN"/>
    <property type="match status" value="1"/>
</dbReference>
<name>A0A1H3VV44_BIZPA</name>
<dbReference type="GO" id="GO:0005509">
    <property type="term" value="F:calcium ion binding"/>
    <property type="evidence" value="ECO:0007669"/>
    <property type="project" value="InterPro"/>
</dbReference>
<reference evidence="4 5" key="1">
    <citation type="submission" date="2016-10" db="EMBL/GenBank/DDBJ databases">
        <authorList>
            <person name="de Groot N.N."/>
        </authorList>
    </citation>
    <scope>NUCLEOTIDE SEQUENCE [LARGE SCALE GENOMIC DNA]</scope>
    <source>
        <strain evidence="4 5">DSM 23842</strain>
    </source>
</reference>
<dbReference type="GO" id="GO:0005576">
    <property type="term" value="C:extracellular region"/>
    <property type="evidence" value="ECO:0007669"/>
    <property type="project" value="TreeGrafter"/>
</dbReference>
<dbReference type="Pfam" id="PF02412">
    <property type="entry name" value="TSP_3"/>
    <property type="match status" value="2"/>
</dbReference>
<dbReference type="Gene3D" id="4.10.1080.10">
    <property type="entry name" value="TSP type-3 repeat"/>
    <property type="match status" value="1"/>
</dbReference>
<dbReference type="InterPro" id="IPR028974">
    <property type="entry name" value="TSP_type-3_rpt"/>
</dbReference>
<feature type="signal peptide" evidence="3">
    <location>
        <begin position="1"/>
        <end position="25"/>
    </location>
</feature>
<keyword evidence="5" id="KW-1185">Reference proteome</keyword>
<protein>
    <submittedName>
        <fullName evidence="4">Choice-of-anchor B domain-containing protein</fullName>
    </submittedName>
</protein>
<dbReference type="SUPFAM" id="SSF103647">
    <property type="entry name" value="TSP type-3 repeat"/>
    <property type="match status" value="1"/>
</dbReference>
<dbReference type="RefSeq" id="WP_092131493.1">
    <property type="nucleotide sequence ID" value="NZ_FNQK01000002.1"/>
</dbReference>
<evidence type="ECO:0000313" key="5">
    <source>
        <dbReference type="Proteomes" id="UP000198846"/>
    </source>
</evidence>
<feature type="region of interest" description="Disordered" evidence="2">
    <location>
        <begin position="29"/>
        <end position="73"/>
    </location>
</feature>
<dbReference type="NCBIfam" id="TIGR04312">
    <property type="entry name" value="choice_anch_B"/>
    <property type="match status" value="1"/>
</dbReference>
<evidence type="ECO:0000256" key="1">
    <source>
        <dbReference type="ARBA" id="ARBA00022729"/>
    </source>
</evidence>
<dbReference type="Pfam" id="PF08309">
    <property type="entry name" value="LVIVD"/>
    <property type="match status" value="3"/>
</dbReference>
<dbReference type="GO" id="GO:0007155">
    <property type="term" value="P:cell adhesion"/>
    <property type="evidence" value="ECO:0007669"/>
    <property type="project" value="InterPro"/>
</dbReference>
<dbReference type="InterPro" id="IPR027589">
    <property type="entry name" value="Choice_anch_B"/>
</dbReference>
<dbReference type="EMBL" id="FNQK01000002">
    <property type="protein sequence ID" value="SDZ78610.1"/>
    <property type="molecule type" value="Genomic_DNA"/>
</dbReference>
<feature type="compositionally biased region" description="Acidic residues" evidence="2">
    <location>
        <begin position="41"/>
        <end position="55"/>
    </location>
</feature>
<gene>
    <name evidence="4" type="ORF">SAMN04487990_10252</name>
</gene>
<dbReference type="PANTHER" id="PTHR38787">
    <property type="entry name" value="REGULATORY P DOMAIN-CONTAINING PROTEIN"/>
    <property type="match status" value="1"/>
</dbReference>
<dbReference type="InterPro" id="IPR013211">
    <property type="entry name" value="LVIVD"/>
</dbReference>
<organism evidence="4 5">
    <name type="scientific">Bizionia paragorgiae</name>
    <dbReference type="NCBI Taxonomy" id="283786"/>
    <lineage>
        <taxon>Bacteria</taxon>
        <taxon>Pseudomonadati</taxon>
        <taxon>Bacteroidota</taxon>
        <taxon>Flavobacteriia</taxon>
        <taxon>Flavobacteriales</taxon>
        <taxon>Flavobacteriaceae</taxon>
        <taxon>Bizionia</taxon>
    </lineage>
</organism>
<feature type="chain" id="PRO_5011501974" evidence="3">
    <location>
        <begin position="26"/>
        <end position="466"/>
    </location>
</feature>
<dbReference type="AlphaFoldDB" id="A0A1H3VV44"/>
<proteinExistence type="predicted"/>
<evidence type="ECO:0000256" key="3">
    <source>
        <dbReference type="SAM" id="SignalP"/>
    </source>
</evidence>